<name>A0A645C3L4_9ZZZZ</name>
<gene>
    <name evidence="1" type="ORF">SDC9_118930</name>
</gene>
<evidence type="ECO:0000313" key="1">
    <source>
        <dbReference type="EMBL" id="MPM71958.1"/>
    </source>
</evidence>
<proteinExistence type="predicted"/>
<dbReference type="AlphaFoldDB" id="A0A645C3L4"/>
<protein>
    <submittedName>
        <fullName evidence="1">Uncharacterized protein</fullName>
    </submittedName>
</protein>
<dbReference type="EMBL" id="VSSQ01024438">
    <property type="protein sequence ID" value="MPM71958.1"/>
    <property type="molecule type" value="Genomic_DNA"/>
</dbReference>
<reference evidence="1" key="1">
    <citation type="submission" date="2019-08" db="EMBL/GenBank/DDBJ databases">
        <authorList>
            <person name="Kucharzyk K."/>
            <person name="Murdoch R.W."/>
            <person name="Higgins S."/>
            <person name="Loffler F."/>
        </authorList>
    </citation>
    <scope>NUCLEOTIDE SEQUENCE</scope>
</reference>
<accession>A0A645C3L4</accession>
<comment type="caution">
    <text evidence="1">The sequence shown here is derived from an EMBL/GenBank/DDBJ whole genome shotgun (WGS) entry which is preliminary data.</text>
</comment>
<sequence length="188" mass="21802">MIQLSRFAGGAENQSFAIERKQAKRNDRVVVKMIQVRITHNPVEILHTGLRLGENDDVIRRGAFLSALLLGFVRANGQLIQPQIADFLQEFEEDFARCRRVIRRAVVRFQNHIECFAERIELVVDQIVHQIPREHQRIGVLVGKDEVKARRMIAHKTHIKLSIVRNKAAAFAKRMKPCEHFARVWRAL</sequence>
<organism evidence="1">
    <name type="scientific">bioreactor metagenome</name>
    <dbReference type="NCBI Taxonomy" id="1076179"/>
    <lineage>
        <taxon>unclassified sequences</taxon>
        <taxon>metagenomes</taxon>
        <taxon>ecological metagenomes</taxon>
    </lineage>
</organism>